<evidence type="ECO:0000313" key="2">
    <source>
        <dbReference type="EMBL" id="EFC51477.1"/>
    </source>
</evidence>
<comment type="caution">
    <text evidence="2">The sequence shown here is derived from an EMBL/GenBank/DDBJ whole genome shotgun (WGS) entry which is preliminary data.</text>
</comment>
<evidence type="ECO:0000313" key="3">
    <source>
        <dbReference type="Proteomes" id="UP000004621"/>
    </source>
</evidence>
<dbReference type="NCBIfam" id="TIGR01643">
    <property type="entry name" value="YD_repeat_2x"/>
    <property type="match status" value="1"/>
</dbReference>
<accession>A0A9W5IPP3</accession>
<organism evidence="2 3">
    <name type="scientific">Neisseria subflava NJ9703</name>
    <dbReference type="NCBI Taxonomy" id="546268"/>
    <lineage>
        <taxon>Bacteria</taxon>
        <taxon>Pseudomonadati</taxon>
        <taxon>Pseudomonadota</taxon>
        <taxon>Betaproteobacteria</taxon>
        <taxon>Neisseriales</taxon>
        <taxon>Neisseriaceae</taxon>
        <taxon>Neisseria</taxon>
    </lineage>
</organism>
<protein>
    <recommendedName>
        <fullName evidence="4">RHS repeat protein</fullName>
    </recommendedName>
</protein>
<proteinExistence type="predicted"/>
<dbReference type="EMBL" id="ACEO02000010">
    <property type="protein sequence ID" value="EFC51477.1"/>
    <property type="molecule type" value="Genomic_DNA"/>
</dbReference>
<feature type="region of interest" description="Disordered" evidence="1">
    <location>
        <begin position="94"/>
        <end position="132"/>
    </location>
</feature>
<dbReference type="InterPro" id="IPR006530">
    <property type="entry name" value="YD"/>
</dbReference>
<dbReference type="Proteomes" id="UP000004621">
    <property type="component" value="Unassembled WGS sequence"/>
</dbReference>
<feature type="non-terminal residue" evidence="2">
    <location>
        <position position="1"/>
    </location>
</feature>
<evidence type="ECO:0008006" key="4">
    <source>
        <dbReference type="Google" id="ProtNLM"/>
    </source>
</evidence>
<evidence type="ECO:0000256" key="1">
    <source>
        <dbReference type="SAM" id="MobiDB-lite"/>
    </source>
</evidence>
<reference evidence="2 3" key="1">
    <citation type="submission" date="2010-01" db="EMBL/GenBank/DDBJ databases">
        <authorList>
            <person name="Weinstock G."/>
            <person name="Sodergren E."/>
            <person name="Clifton S."/>
            <person name="Fulton L."/>
            <person name="Fulton B."/>
            <person name="Courtney L."/>
            <person name="Fronick C."/>
            <person name="Harrison M."/>
            <person name="Strong C."/>
            <person name="Farmer C."/>
            <person name="Delahaunty K."/>
            <person name="Markovic C."/>
            <person name="Hall O."/>
            <person name="Minx P."/>
            <person name="Tomlinson C."/>
            <person name="Mitreva M."/>
            <person name="Nelson J."/>
            <person name="Hou S."/>
            <person name="Wollam A."/>
            <person name="Pepin K.H."/>
            <person name="Johnson M."/>
            <person name="Bhonagiri V."/>
            <person name="Nash W.E."/>
            <person name="Warren W."/>
            <person name="Chinwalla A."/>
            <person name="Mardis E.R."/>
            <person name="Wilson R.K."/>
        </authorList>
    </citation>
    <scope>NUCLEOTIDE SEQUENCE [LARGE SCALE GENOMIC DNA]</scope>
    <source>
        <strain evidence="2 3">NJ9703</strain>
    </source>
</reference>
<gene>
    <name evidence="2" type="ORF">NEISUBOT_04970</name>
</gene>
<name>A0A9W5IPP3_NEISU</name>
<dbReference type="AlphaFoldDB" id="A0A9W5IPP3"/>
<feature type="compositionally biased region" description="Basic residues" evidence="1">
    <location>
        <begin position="113"/>
        <end position="123"/>
    </location>
</feature>
<dbReference type="Gene3D" id="2.180.10.10">
    <property type="entry name" value="RHS repeat-associated core"/>
    <property type="match status" value="1"/>
</dbReference>
<sequence>YDKLGQITKRIAKYSPSTPHTISLSDNNSPTVPDNRLQTYNGSSYYYDDLGNLIHRELADGEVQNYFYDLHDQLVKAEIFKKRRYERNLGVQLRRLGQKDRQRSSENQSGSFRRPRRGNRIRLGRQPPLAGSPPGRQIYLYLYRSR</sequence>